<dbReference type="InterPro" id="IPR036397">
    <property type="entry name" value="RNaseH_sf"/>
</dbReference>
<dbReference type="Proteomes" id="UP001529510">
    <property type="component" value="Unassembled WGS sequence"/>
</dbReference>
<keyword evidence="3" id="KW-1185">Reference proteome</keyword>
<dbReference type="InterPro" id="IPR009057">
    <property type="entry name" value="Homeodomain-like_sf"/>
</dbReference>
<name>A0ABD0MMC6_CIRMR</name>
<dbReference type="PANTHER" id="PTHR23022:SF135">
    <property type="entry name" value="SI:DKEY-77F5.3"/>
    <property type="match status" value="1"/>
</dbReference>
<dbReference type="SUPFAM" id="SSF46689">
    <property type="entry name" value="Homeodomain-like"/>
    <property type="match status" value="1"/>
</dbReference>
<dbReference type="InterPro" id="IPR052338">
    <property type="entry name" value="Transposase_5"/>
</dbReference>
<dbReference type="Gene3D" id="3.30.420.10">
    <property type="entry name" value="Ribonuclease H-like superfamily/Ribonuclease H"/>
    <property type="match status" value="1"/>
</dbReference>
<feature type="domain" description="Transposase Tc1-like" evidence="1">
    <location>
        <begin position="93"/>
        <end position="137"/>
    </location>
</feature>
<protein>
    <recommendedName>
        <fullName evidence="1">Transposase Tc1-like domain-containing protein</fullName>
    </recommendedName>
</protein>
<dbReference type="Pfam" id="PF01498">
    <property type="entry name" value="HTH_Tnp_Tc3_2"/>
    <property type="match status" value="1"/>
</dbReference>
<evidence type="ECO:0000313" key="2">
    <source>
        <dbReference type="EMBL" id="KAL0151250.1"/>
    </source>
</evidence>
<dbReference type="EMBL" id="JAMKFB020000255">
    <property type="protein sequence ID" value="KAL0151250.1"/>
    <property type="molecule type" value="Genomic_DNA"/>
</dbReference>
<evidence type="ECO:0000313" key="3">
    <source>
        <dbReference type="Proteomes" id="UP001529510"/>
    </source>
</evidence>
<dbReference type="InterPro" id="IPR002492">
    <property type="entry name" value="Transposase_Tc1-like"/>
</dbReference>
<gene>
    <name evidence="2" type="ORF">M9458_053441</name>
</gene>
<comment type="caution">
    <text evidence="2">The sequence shown here is derived from an EMBL/GenBank/DDBJ whole genome shotgun (WGS) entry which is preliminary data.</text>
</comment>
<reference evidence="2 3" key="1">
    <citation type="submission" date="2024-05" db="EMBL/GenBank/DDBJ databases">
        <title>Genome sequencing and assembly of Indian major carp, Cirrhinus mrigala (Hamilton, 1822).</title>
        <authorList>
            <person name="Mohindra V."/>
            <person name="Chowdhury L.M."/>
            <person name="Lal K."/>
            <person name="Jena J.K."/>
        </authorList>
    </citation>
    <scope>NUCLEOTIDE SEQUENCE [LARGE SCALE GENOMIC DNA]</scope>
    <source>
        <strain evidence="2">CM1030</strain>
        <tissue evidence="2">Blood</tissue>
    </source>
</reference>
<evidence type="ECO:0000259" key="1">
    <source>
        <dbReference type="Pfam" id="PF01498"/>
    </source>
</evidence>
<dbReference type="AlphaFoldDB" id="A0ABD0MMC6"/>
<proteinExistence type="predicted"/>
<sequence>MPQMSQVLRERAIGMLTAGMSTRAAARELNVHFSTISCLQRRFREFVSTSNWSHNRRPRVTTPAQNLHIQHLHLQDCLRPATRTAAATISLLNQRISAQTVRNCLREAHLHACRPHQGLDLTAVRRRNQLEWANAHIRWHLALWRGVLFMDESRFSLYRADGRQRVWRRVGERFADVNVVDRVAHGGGGVMVWAGECYGQRTQVHFVDGILNAHKYRDEILRPIVVPFIHDYHLMLQHDNAQTHVARICTQFLEAENIPVRAYTHQTCHPLSMFGMLWIGV</sequence>
<organism evidence="2 3">
    <name type="scientific">Cirrhinus mrigala</name>
    <name type="common">Mrigala</name>
    <dbReference type="NCBI Taxonomy" id="683832"/>
    <lineage>
        <taxon>Eukaryota</taxon>
        <taxon>Metazoa</taxon>
        <taxon>Chordata</taxon>
        <taxon>Craniata</taxon>
        <taxon>Vertebrata</taxon>
        <taxon>Euteleostomi</taxon>
        <taxon>Actinopterygii</taxon>
        <taxon>Neopterygii</taxon>
        <taxon>Teleostei</taxon>
        <taxon>Ostariophysi</taxon>
        <taxon>Cypriniformes</taxon>
        <taxon>Cyprinidae</taxon>
        <taxon>Labeoninae</taxon>
        <taxon>Labeonini</taxon>
        <taxon>Cirrhinus</taxon>
    </lineage>
</organism>
<dbReference type="PANTHER" id="PTHR23022">
    <property type="entry name" value="TRANSPOSABLE ELEMENT-RELATED"/>
    <property type="match status" value="1"/>
</dbReference>
<accession>A0ABD0MMC6</accession>